<dbReference type="GO" id="GO:0043039">
    <property type="term" value="P:tRNA aminoacylation"/>
    <property type="evidence" value="ECO:0007669"/>
    <property type="project" value="TreeGrafter"/>
</dbReference>
<dbReference type="AlphaFoldDB" id="A0A4U1EX88"/>
<feature type="non-terminal residue" evidence="2">
    <location>
        <position position="1"/>
    </location>
</feature>
<dbReference type="GO" id="GO:0004831">
    <property type="term" value="F:tyrosine-tRNA ligase activity"/>
    <property type="evidence" value="ECO:0007669"/>
    <property type="project" value="UniProtKB-EC"/>
</dbReference>
<dbReference type="InterPro" id="IPR024088">
    <property type="entry name" value="Tyr-tRNA-ligase_bac-type"/>
</dbReference>
<evidence type="ECO:0000256" key="1">
    <source>
        <dbReference type="ARBA" id="ARBA00048248"/>
    </source>
</evidence>
<protein>
    <submittedName>
        <fullName evidence="2">Uncharacterized protein</fullName>
    </submittedName>
</protein>
<proteinExistence type="predicted"/>
<name>A0A4U1EX88_MONMO</name>
<comment type="caution">
    <text evidence="2">The sequence shown here is derived from an EMBL/GenBank/DDBJ whole genome shotgun (WGS) entry which is preliminary data.</text>
</comment>
<dbReference type="InterPro" id="IPR014729">
    <property type="entry name" value="Rossmann-like_a/b/a_fold"/>
</dbReference>
<evidence type="ECO:0000313" key="2">
    <source>
        <dbReference type="EMBL" id="TKC41017.1"/>
    </source>
</evidence>
<reference evidence="3" key="1">
    <citation type="journal article" date="2019" name="IScience">
        <title>Narwhal Genome Reveals Long-Term Low Genetic Diversity despite Current Large Abundance Size.</title>
        <authorList>
            <person name="Westbury M.V."/>
            <person name="Petersen B."/>
            <person name="Garde E."/>
            <person name="Heide-Jorgensen M.P."/>
            <person name="Lorenzen E.D."/>
        </authorList>
    </citation>
    <scope>NUCLEOTIDE SEQUENCE [LARGE SCALE GENOMIC DNA]</scope>
</reference>
<dbReference type="Gene3D" id="1.10.240.10">
    <property type="entry name" value="Tyrosyl-Transfer RNA Synthetase"/>
    <property type="match status" value="1"/>
</dbReference>
<dbReference type="Proteomes" id="UP000308365">
    <property type="component" value="Unassembled WGS sequence"/>
</dbReference>
<accession>A0A4U1EX88</accession>
<dbReference type="EMBL" id="RWIC01000685">
    <property type="protein sequence ID" value="TKC41017.1"/>
    <property type="molecule type" value="Genomic_DNA"/>
</dbReference>
<dbReference type="GO" id="GO:0005829">
    <property type="term" value="C:cytosol"/>
    <property type="evidence" value="ECO:0007669"/>
    <property type="project" value="TreeGrafter"/>
</dbReference>
<gene>
    <name evidence="2" type="ORF">EI555_002407</name>
</gene>
<organism evidence="2 3">
    <name type="scientific">Monodon monoceros</name>
    <name type="common">Narwhal</name>
    <name type="synonym">Ceratodon monodon</name>
    <dbReference type="NCBI Taxonomy" id="40151"/>
    <lineage>
        <taxon>Eukaryota</taxon>
        <taxon>Metazoa</taxon>
        <taxon>Chordata</taxon>
        <taxon>Craniata</taxon>
        <taxon>Vertebrata</taxon>
        <taxon>Euteleostomi</taxon>
        <taxon>Mammalia</taxon>
        <taxon>Eutheria</taxon>
        <taxon>Laurasiatheria</taxon>
        <taxon>Artiodactyla</taxon>
        <taxon>Whippomorpha</taxon>
        <taxon>Cetacea</taxon>
        <taxon>Odontoceti</taxon>
        <taxon>Monodontidae</taxon>
        <taxon>Monodon</taxon>
    </lineage>
</organism>
<sequence length="346" mass="38100">RVFTYSKAASDRLPCCGPFPQAGGLEPQALQESCAWGCVRLTPALRGGRRCRSPGGYEDRIARALPLWQGGKLSPDHLLWPHSTADLLPLVGHLLAQLRPFTYKAIAQVGGAIAPAQRVPAADQHFFADEPTCSFTAQYSTPFRAAAGGRLHMSIQTPLWLLIRLGGSDELSNLMSGYDFIHKMTGEDVFGITVPLITIVRQQDDSIERYQKPFTFPPLPEINDIMQQHVTEPENQRPQKRLAAEVTKFVCGPEGPDSVKKYTQALCHSRINALEVTSDQELKELFKEASFSEVVLNLATSVLNISCKTNAIPRGPRGYRLTEGGVGINHRQATNPESASCWTTYT</sequence>
<dbReference type="SUPFAM" id="SSF52374">
    <property type="entry name" value="Nucleotidylyl transferase"/>
    <property type="match status" value="1"/>
</dbReference>
<dbReference type="PANTHER" id="PTHR11766">
    <property type="entry name" value="TYROSYL-TRNA SYNTHETASE"/>
    <property type="match status" value="1"/>
</dbReference>
<comment type="catalytic activity">
    <reaction evidence="1">
        <text>tRNA(Tyr) + L-tyrosine + ATP = L-tyrosyl-tRNA(Tyr) + AMP + diphosphate + H(+)</text>
        <dbReference type="Rhea" id="RHEA:10220"/>
        <dbReference type="Rhea" id="RHEA-COMP:9706"/>
        <dbReference type="Rhea" id="RHEA-COMP:9707"/>
        <dbReference type="ChEBI" id="CHEBI:15378"/>
        <dbReference type="ChEBI" id="CHEBI:30616"/>
        <dbReference type="ChEBI" id="CHEBI:33019"/>
        <dbReference type="ChEBI" id="CHEBI:58315"/>
        <dbReference type="ChEBI" id="CHEBI:78442"/>
        <dbReference type="ChEBI" id="CHEBI:78536"/>
        <dbReference type="ChEBI" id="CHEBI:456215"/>
        <dbReference type="EC" id="6.1.1.1"/>
    </reaction>
</comment>
<evidence type="ECO:0000313" key="3">
    <source>
        <dbReference type="Proteomes" id="UP000308365"/>
    </source>
</evidence>
<dbReference type="Gene3D" id="3.40.50.620">
    <property type="entry name" value="HUPs"/>
    <property type="match status" value="1"/>
</dbReference>
<dbReference type="GO" id="GO:0005739">
    <property type="term" value="C:mitochondrion"/>
    <property type="evidence" value="ECO:0007669"/>
    <property type="project" value="TreeGrafter"/>
</dbReference>
<dbReference type="PANTHER" id="PTHR11766:SF0">
    <property type="entry name" value="TYROSINE--TRNA LIGASE, MITOCHONDRIAL"/>
    <property type="match status" value="1"/>
</dbReference>